<keyword evidence="4" id="KW-1185">Reference proteome</keyword>
<dbReference type="InterPro" id="IPR002575">
    <property type="entry name" value="Aminoglycoside_PTrfase"/>
</dbReference>
<evidence type="ECO:0000256" key="1">
    <source>
        <dbReference type="SAM" id="Phobius"/>
    </source>
</evidence>
<feature type="transmembrane region" description="Helical" evidence="1">
    <location>
        <begin position="131"/>
        <end position="149"/>
    </location>
</feature>
<feature type="transmembrane region" description="Helical" evidence="1">
    <location>
        <begin position="107"/>
        <end position="125"/>
    </location>
</feature>
<accession>A0A0G3G591</accession>
<gene>
    <name evidence="3" type="ORF">TVD_05090</name>
</gene>
<keyword evidence="1" id="KW-0812">Transmembrane</keyword>
<keyword evidence="1" id="KW-1133">Transmembrane helix</keyword>
<dbReference type="InterPro" id="IPR011009">
    <property type="entry name" value="Kinase-like_dom_sf"/>
</dbReference>
<organism evidence="3 4">
    <name type="scientific">Thioalkalivibrio versutus</name>
    <dbReference type="NCBI Taxonomy" id="106634"/>
    <lineage>
        <taxon>Bacteria</taxon>
        <taxon>Pseudomonadati</taxon>
        <taxon>Pseudomonadota</taxon>
        <taxon>Gammaproteobacteria</taxon>
        <taxon>Chromatiales</taxon>
        <taxon>Ectothiorhodospiraceae</taxon>
        <taxon>Thioalkalivibrio</taxon>
    </lineage>
</organism>
<feature type="transmembrane region" description="Helical" evidence="1">
    <location>
        <begin position="7"/>
        <end position="26"/>
    </location>
</feature>
<dbReference type="PATRIC" id="fig|106634.4.peg.1036"/>
<feature type="transmembrane region" description="Helical" evidence="1">
    <location>
        <begin position="161"/>
        <end position="179"/>
    </location>
</feature>
<dbReference type="Proteomes" id="UP000064201">
    <property type="component" value="Chromosome"/>
</dbReference>
<dbReference type="KEGG" id="tvr:TVD_05090"/>
<feature type="domain" description="Aminoglycoside phosphotransferase" evidence="2">
    <location>
        <begin position="300"/>
        <end position="452"/>
    </location>
</feature>
<feature type="transmembrane region" description="Helical" evidence="1">
    <location>
        <begin position="46"/>
        <end position="65"/>
    </location>
</feature>
<name>A0A0G3G591_9GAMM</name>
<dbReference type="SUPFAM" id="SSF56112">
    <property type="entry name" value="Protein kinase-like (PK-like)"/>
    <property type="match status" value="1"/>
</dbReference>
<evidence type="ECO:0000313" key="4">
    <source>
        <dbReference type="Proteomes" id="UP000064201"/>
    </source>
</evidence>
<dbReference type="EMBL" id="CP011367">
    <property type="protein sequence ID" value="AKJ96423.1"/>
    <property type="molecule type" value="Genomic_DNA"/>
</dbReference>
<sequence>MVFFTLVSQLSMLLASFLPLKVIILLGSDGIPRYFPPAFEQFDRDALIVSLSAATVAFYGLYLLAERIVEFGGERGSKTLLARSRKMVLFENQDELAARAYKRHAEVIAGGVFLMLVLAILFWLYQSVALLAAGYVFLVAVALLSGLAVSPGFCTRLEENLTGWMGVLSGIGFMVAFAYMVIDFLYLDPPGLIPAIIALLLARQGFNRLDSSVSGVVKQRSHKGKLDALFFHSTAFISDQDTKKETIWTLLAPESRQQWIPTLISEMYGEPASRDMDIQWWQTDVANVGVLHCRTPGKPSIFVKLFAPKRSAYALHEATLLAAPPSGLPSPQWIGATQVRGFHCHVLQAAEELPARQGDKAKGVEEIRQTLLQVPLPQSLLTRYQRSRPMLWQRLNDSMVERLRIAASDPNALDALGQLRDQLQDWREQLAALPPAITTRDVRPGNIVMTEAGAPTLLHWGNWAIEPAGAGWPTKPEQLPTLEGHADAPVLAALSHELELLIEQQRFSSAIALVPRLVGLLPRRSEPSSTEGTRE</sequence>
<evidence type="ECO:0000259" key="2">
    <source>
        <dbReference type="Pfam" id="PF01636"/>
    </source>
</evidence>
<dbReference type="AlphaFoldDB" id="A0A0G3G591"/>
<evidence type="ECO:0000313" key="3">
    <source>
        <dbReference type="EMBL" id="AKJ96423.1"/>
    </source>
</evidence>
<proteinExistence type="predicted"/>
<reference evidence="3 4" key="1">
    <citation type="submission" date="2015-04" db="EMBL/GenBank/DDBJ databases">
        <title>Complete Sequence for the Genome of the Thioalkalivibrio versutus D301.</title>
        <authorList>
            <person name="Mu T."/>
            <person name="Zhou J."/>
            <person name="Xu X."/>
        </authorList>
    </citation>
    <scope>NUCLEOTIDE SEQUENCE [LARGE SCALE GENOMIC DNA]</scope>
    <source>
        <strain evidence="3 4">D301</strain>
    </source>
</reference>
<keyword evidence="1" id="KW-0472">Membrane</keyword>
<dbReference type="Pfam" id="PF01636">
    <property type="entry name" value="APH"/>
    <property type="match status" value="1"/>
</dbReference>
<protein>
    <recommendedName>
        <fullName evidence="2">Aminoglycoside phosphotransferase domain-containing protein</fullName>
    </recommendedName>
</protein>